<evidence type="ECO:0000256" key="1">
    <source>
        <dbReference type="ARBA" id="ARBA00022679"/>
    </source>
</evidence>
<dbReference type="InterPro" id="IPR029063">
    <property type="entry name" value="SAM-dependent_MTases_sf"/>
</dbReference>
<evidence type="ECO:0000256" key="3">
    <source>
        <dbReference type="ARBA" id="ARBA00022694"/>
    </source>
</evidence>
<protein>
    <recommendedName>
        <fullName evidence="4">SAM-dependent methyltransferase TRM5/TYW2-type domain-containing protein</fullName>
    </recommendedName>
</protein>
<dbReference type="OMA" id="WHEAGDE"/>
<dbReference type="GO" id="GO:0006400">
    <property type="term" value="P:tRNA modification"/>
    <property type="evidence" value="ECO:0007669"/>
    <property type="project" value="UniProtKB-ARBA"/>
</dbReference>
<dbReference type="FunFam" id="3.40.50.150:FF:001220">
    <property type="match status" value="1"/>
</dbReference>
<dbReference type="PaxDb" id="35128-Thaps262512"/>
<keyword evidence="3" id="KW-0819">tRNA processing</keyword>
<dbReference type="CDD" id="cd02440">
    <property type="entry name" value="AdoMet_MTases"/>
    <property type="match status" value="1"/>
</dbReference>
<keyword evidence="1" id="KW-0808">Transferase</keyword>
<accession>B8C2T3</accession>
<dbReference type="AlphaFoldDB" id="B8C2T3"/>
<name>B8C2T3_THAPS</name>
<dbReference type="STRING" id="35128.B8C2T3"/>
<dbReference type="InParanoid" id="B8C2T3"/>
<dbReference type="eggNOG" id="KOG1227">
    <property type="taxonomic scope" value="Eukaryota"/>
</dbReference>
<dbReference type="PROSITE" id="PS51684">
    <property type="entry name" value="SAM_MT_TRM5_TYW2"/>
    <property type="match status" value="1"/>
</dbReference>
<dbReference type="GO" id="GO:0016740">
    <property type="term" value="F:transferase activity"/>
    <property type="evidence" value="ECO:0007669"/>
    <property type="project" value="UniProtKB-KW"/>
</dbReference>
<dbReference type="PANTHER" id="PTHR23245:SF31">
    <property type="entry name" value="TRNA WYBUTOSINE-SYNTHESIZING PROTEIN 3 HOMOLOG"/>
    <property type="match status" value="1"/>
</dbReference>
<sequence length="203" mass="22965">WITVTEHRISQSFDLTRVMFSRGNVTEKKRFGALVQPGDRVLDMYAGIGYYTLPALIHGKARHVTACEWNPNAIYALRYNLKANGVDDKVTVLEGDCRVSLKEHLQPTSMEDYGYDRISLGLLPSSEGGWVVAVSCLRQDSGGWMHVHANVPTVEREHWTHWLCHSLQQIAEKNGHKDWHVICTNVEMVKSFAPKVDHVVADV</sequence>
<feature type="non-terminal residue" evidence="5">
    <location>
        <position position="1"/>
    </location>
</feature>
<dbReference type="KEGG" id="tps:THAPSDRAFT_262512"/>
<keyword evidence="2" id="KW-0949">S-adenosyl-L-methionine</keyword>
<gene>
    <name evidence="5" type="ORF">THAPSDRAFT_262512</name>
</gene>
<dbReference type="EMBL" id="CM000642">
    <property type="protein sequence ID" value="EED92440.1"/>
    <property type="molecule type" value="Genomic_DNA"/>
</dbReference>
<feature type="domain" description="SAM-dependent methyltransferase TRM5/TYW2-type" evidence="4">
    <location>
        <begin position="1"/>
        <end position="203"/>
    </location>
</feature>
<evidence type="ECO:0000313" key="5">
    <source>
        <dbReference type="EMBL" id="EED92440.1"/>
    </source>
</evidence>
<organism evidence="5 6">
    <name type="scientific">Thalassiosira pseudonana</name>
    <name type="common">Marine diatom</name>
    <name type="synonym">Cyclotella nana</name>
    <dbReference type="NCBI Taxonomy" id="35128"/>
    <lineage>
        <taxon>Eukaryota</taxon>
        <taxon>Sar</taxon>
        <taxon>Stramenopiles</taxon>
        <taxon>Ochrophyta</taxon>
        <taxon>Bacillariophyta</taxon>
        <taxon>Coscinodiscophyceae</taxon>
        <taxon>Thalassiosirophycidae</taxon>
        <taxon>Thalassiosirales</taxon>
        <taxon>Thalassiosiraceae</taxon>
        <taxon>Thalassiosira</taxon>
    </lineage>
</organism>
<dbReference type="GeneID" id="7449646"/>
<evidence type="ECO:0000313" key="6">
    <source>
        <dbReference type="Proteomes" id="UP000001449"/>
    </source>
</evidence>
<dbReference type="RefSeq" id="XP_002290688.1">
    <property type="nucleotide sequence ID" value="XM_002290652.1"/>
</dbReference>
<dbReference type="Proteomes" id="UP000001449">
    <property type="component" value="Chromosome 5"/>
</dbReference>
<dbReference type="Gene3D" id="3.40.50.150">
    <property type="entry name" value="Vaccinia Virus protein VP39"/>
    <property type="match status" value="1"/>
</dbReference>
<dbReference type="HOGENOM" id="CLU_022610_1_0_1"/>
<dbReference type="InterPro" id="IPR030382">
    <property type="entry name" value="MeTrfase_TRM5/TYW2"/>
</dbReference>
<keyword evidence="6" id="KW-1185">Reference proteome</keyword>
<evidence type="ECO:0000259" key="4">
    <source>
        <dbReference type="PROSITE" id="PS51684"/>
    </source>
</evidence>
<reference evidence="5 6" key="2">
    <citation type="journal article" date="2008" name="Nature">
        <title>The Phaeodactylum genome reveals the evolutionary history of diatom genomes.</title>
        <authorList>
            <person name="Bowler C."/>
            <person name="Allen A.E."/>
            <person name="Badger J.H."/>
            <person name="Grimwood J."/>
            <person name="Jabbari K."/>
            <person name="Kuo A."/>
            <person name="Maheswari U."/>
            <person name="Martens C."/>
            <person name="Maumus F."/>
            <person name="Otillar R.P."/>
            <person name="Rayko E."/>
            <person name="Salamov A."/>
            <person name="Vandepoele K."/>
            <person name="Beszteri B."/>
            <person name="Gruber A."/>
            <person name="Heijde M."/>
            <person name="Katinka M."/>
            <person name="Mock T."/>
            <person name="Valentin K."/>
            <person name="Verret F."/>
            <person name="Berges J.A."/>
            <person name="Brownlee C."/>
            <person name="Cadoret J.P."/>
            <person name="Chiovitti A."/>
            <person name="Choi C.J."/>
            <person name="Coesel S."/>
            <person name="De Martino A."/>
            <person name="Detter J.C."/>
            <person name="Durkin C."/>
            <person name="Falciatore A."/>
            <person name="Fournet J."/>
            <person name="Haruta M."/>
            <person name="Huysman M.J."/>
            <person name="Jenkins B.D."/>
            <person name="Jiroutova K."/>
            <person name="Jorgensen R.E."/>
            <person name="Joubert Y."/>
            <person name="Kaplan A."/>
            <person name="Kroger N."/>
            <person name="Kroth P.G."/>
            <person name="La Roche J."/>
            <person name="Lindquist E."/>
            <person name="Lommer M."/>
            <person name="Martin-Jezequel V."/>
            <person name="Lopez P.J."/>
            <person name="Lucas S."/>
            <person name="Mangogna M."/>
            <person name="McGinnis K."/>
            <person name="Medlin L.K."/>
            <person name="Montsant A."/>
            <person name="Oudot-Le Secq M.P."/>
            <person name="Napoli C."/>
            <person name="Obornik M."/>
            <person name="Parker M.S."/>
            <person name="Petit J.L."/>
            <person name="Porcel B.M."/>
            <person name="Poulsen N."/>
            <person name="Robison M."/>
            <person name="Rychlewski L."/>
            <person name="Rynearson T.A."/>
            <person name="Schmutz J."/>
            <person name="Shapiro H."/>
            <person name="Siaut M."/>
            <person name="Stanley M."/>
            <person name="Sussman M.R."/>
            <person name="Taylor A.R."/>
            <person name="Vardi A."/>
            <person name="von Dassow P."/>
            <person name="Vyverman W."/>
            <person name="Willis A."/>
            <person name="Wyrwicz L.S."/>
            <person name="Rokhsar D.S."/>
            <person name="Weissenbach J."/>
            <person name="Armbrust E.V."/>
            <person name="Green B.R."/>
            <person name="Van de Peer Y."/>
            <person name="Grigoriev I.V."/>
        </authorList>
    </citation>
    <scope>NUCLEOTIDE SEQUENCE [LARGE SCALE GENOMIC DNA]</scope>
    <source>
        <strain evidence="5 6">CCMP1335</strain>
    </source>
</reference>
<dbReference type="Pfam" id="PF02475">
    <property type="entry name" value="TRM5-TYW2_MTfase"/>
    <property type="match status" value="1"/>
</dbReference>
<dbReference type="InterPro" id="IPR056743">
    <property type="entry name" value="TRM5-TYW2-like_MTfase"/>
</dbReference>
<feature type="non-terminal residue" evidence="5">
    <location>
        <position position="203"/>
    </location>
</feature>
<proteinExistence type="predicted"/>
<dbReference type="SUPFAM" id="SSF53335">
    <property type="entry name" value="S-adenosyl-L-methionine-dependent methyltransferases"/>
    <property type="match status" value="1"/>
</dbReference>
<reference evidence="5 6" key="1">
    <citation type="journal article" date="2004" name="Science">
        <title>The genome of the diatom Thalassiosira pseudonana: ecology, evolution, and metabolism.</title>
        <authorList>
            <person name="Armbrust E.V."/>
            <person name="Berges J.A."/>
            <person name="Bowler C."/>
            <person name="Green B.R."/>
            <person name="Martinez D."/>
            <person name="Putnam N.H."/>
            <person name="Zhou S."/>
            <person name="Allen A.E."/>
            <person name="Apt K.E."/>
            <person name="Bechner M."/>
            <person name="Brzezinski M.A."/>
            <person name="Chaal B.K."/>
            <person name="Chiovitti A."/>
            <person name="Davis A.K."/>
            <person name="Demarest M.S."/>
            <person name="Detter J.C."/>
            <person name="Glavina T."/>
            <person name="Goodstein D."/>
            <person name="Hadi M.Z."/>
            <person name="Hellsten U."/>
            <person name="Hildebrand M."/>
            <person name="Jenkins B.D."/>
            <person name="Jurka J."/>
            <person name="Kapitonov V.V."/>
            <person name="Kroger N."/>
            <person name="Lau W.W."/>
            <person name="Lane T.W."/>
            <person name="Larimer F.W."/>
            <person name="Lippmeier J.C."/>
            <person name="Lucas S."/>
            <person name="Medina M."/>
            <person name="Montsant A."/>
            <person name="Obornik M."/>
            <person name="Parker M.S."/>
            <person name="Palenik B."/>
            <person name="Pazour G.J."/>
            <person name="Richardson P.M."/>
            <person name="Rynearson T.A."/>
            <person name="Saito M.A."/>
            <person name="Schwartz D.C."/>
            <person name="Thamatrakoln K."/>
            <person name="Valentin K."/>
            <person name="Vardi A."/>
            <person name="Wilkerson F.P."/>
            <person name="Rokhsar D.S."/>
        </authorList>
    </citation>
    <scope>NUCLEOTIDE SEQUENCE [LARGE SCALE GENOMIC DNA]</scope>
    <source>
        <strain evidence="5 6">CCMP1335</strain>
    </source>
</reference>
<dbReference type="PANTHER" id="PTHR23245">
    <property type="entry name" value="TRNA METHYLTRANSFERASE"/>
    <property type="match status" value="1"/>
</dbReference>
<evidence type="ECO:0000256" key="2">
    <source>
        <dbReference type="ARBA" id="ARBA00022691"/>
    </source>
</evidence>